<dbReference type="STRING" id="1230338.MOMA_02430"/>
<dbReference type="Proteomes" id="UP000023795">
    <property type="component" value="Unassembled WGS sequence"/>
</dbReference>
<evidence type="ECO:0000313" key="2">
    <source>
        <dbReference type="EMBL" id="ELA09225.1"/>
    </source>
</evidence>
<evidence type="ECO:0000256" key="1">
    <source>
        <dbReference type="SAM" id="Phobius"/>
    </source>
</evidence>
<evidence type="ECO:0000313" key="3">
    <source>
        <dbReference type="Proteomes" id="UP000023795"/>
    </source>
</evidence>
<sequence length="138" mass="15732">MNKTIPPAIIAIINTAKTVNQISIYLIYLAIVLFLLFGTLKSLPKFHDNTLIYHGFYYISYSVIGLTIPLSCFVAFILYRYRLSQPGMIVMCLAVGFGLFFISSYVAFASWIGVAFMFKANLKRFFSFLQEQHTEISL</sequence>
<gene>
    <name evidence="2" type="ORF">MOMA_02430</name>
</gene>
<accession>L2F8J8</accession>
<proteinExistence type="predicted"/>
<keyword evidence="1" id="KW-1133">Transmembrane helix</keyword>
<dbReference type="EMBL" id="ANIN01000001">
    <property type="protein sequence ID" value="ELA09225.1"/>
    <property type="molecule type" value="Genomic_DNA"/>
</dbReference>
<dbReference type="OrthoDB" id="6649803at2"/>
<organism evidence="2 3">
    <name type="scientific">Moraxella macacae 0408225</name>
    <dbReference type="NCBI Taxonomy" id="1230338"/>
    <lineage>
        <taxon>Bacteria</taxon>
        <taxon>Pseudomonadati</taxon>
        <taxon>Pseudomonadota</taxon>
        <taxon>Gammaproteobacteria</taxon>
        <taxon>Moraxellales</taxon>
        <taxon>Moraxellaceae</taxon>
        <taxon>Moraxella</taxon>
    </lineage>
</organism>
<dbReference type="PATRIC" id="fig|1230338.3.peg.531"/>
<reference evidence="2 3" key="1">
    <citation type="journal article" date="2013" name="Genome Announc.">
        <title>Genome Sequence of Moraxella macacae 0408225, a Novel Bacterial Species Isolated from a Cynomolgus Macaque with Epistaxis.</title>
        <authorList>
            <person name="Ladner J.T."/>
            <person name="Whitehouse C.A."/>
            <person name="Koroleva G.I."/>
            <person name="Palacios G.F."/>
        </authorList>
    </citation>
    <scope>NUCLEOTIDE SEQUENCE [LARGE SCALE GENOMIC DNA]</scope>
    <source>
        <strain evidence="2 3">0408225</strain>
    </source>
</reference>
<keyword evidence="3" id="KW-1185">Reference proteome</keyword>
<feature type="transmembrane region" description="Helical" evidence="1">
    <location>
        <begin position="22"/>
        <end position="43"/>
    </location>
</feature>
<comment type="caution">
    <text evidence="2">The sequence shown here is derived from an EMBL/GenBank/DDBJ whole genome shotgun (WGS) entry which is preliminary data.</text>
</comment>
<dbReference type="RefSeq" id="WP_009767045.1">
    <property type="nucleotide sequence ID" value="NZ_ANIN01000001.1"/>
</dbReference>
<feature type="transmembrane region" description="Helical" evidence="1">
    <location>
        <begin position="87"/>
        <end position="118"/>
    </location>
</feature>
<protein>
    <submittedName>
        <fullName evidence="2">Uncharacterized protein</fullName>
    </submittedName>
</protein>
<dbReference type="eggNOG" id="ENOG5032V2P">
    <property type="taxonomic scope" value="Bacteria"/>
</dbReference>
<keyword evidence="1" id="KW-0812">Transmembrane</keyword>
<keyword evidence="1" id="KW-0472">Membrane</keyword>
<dbReference type="AlphaFoldDB" id="L2F8J8"/>
<name>L2F8J8_9GAMM</name>
<feature type="transmembrane region" description="Helical" evidence="1">
    <location>
        <begin position="55"/>
        <end position="81"/>
    </location>
</feature>